<comment type="similarity">
    <text evidence="1 4">Belongs to the UDP-glycosyltransferase family.</text>
</comment>
<dbReference type="EMBL" id="JAYMYQ010000004">
    <property type="protein sequence ID" value="KAK7337139.1"/>
    <property type="molecule type" value="Genomic_DNA"/>
</dbReference>
<sequence length="490" mass="55588">MASHPPQLHFVLFPFMAQGHMIPMMDVARLLVHHNVIVTVVTTPQNATRFSSFFDRYTELGFQIRLVQLQFPCEEAGVPNGCENIDMLPSLGTAFRFYTAISSLQPSVEKLFEELTPPPSCIISDMVLPYTTHIAKKFNIPRISFCGVSCFFLLCFHYIYAYNIKESISTKSEYFILPGLPDEIEITKAQIEITEGKNWQQFNDEFSAAEIDSYGIITNSFEELEPAYARDYKKIKNDKVWCLGPLSLSNKDHLDKAQRGNKTSIDESHLKYWLDCQKPRSVIYACLGSLCNLTAPQLIELGLALEASQRPFIWVIRGGSQLETLEKWIKEDGFEERTKGRSLVIRGWAPQLLILSHSTIGGFITHCGWNSTMEAICAGVPMVTWPLFGDQFLNQSLVVQILKVGVKVGVESPVQWGEEEEVGVLVKKEDVERAIVKLMDETSESEERRKRIRQLADKATKAVEKGGSSYSNVTLFIEDIRQKVFQSRYI</sequence>
<keyword evidence="2 4" id="KW-0328">Glycosyltransferase</keyword>
<dbReference type="AlphaFoldDB" id="A0AAN9LJJ1"/>
<dbReference type="GO" id="GO:0035251">
    <property type="term" value="F:UDP-glucosyltransferase activity"/>
    <property type="evidence" value="ECO:0007669"/>
    <property type="project" value="TreeGrafter"/>
</dbReference>
<evidence type="ECO:0000256" key="1">
    <source>
        <dbReference type="ARBA" id="ARBA00009995"/>
    </source>
</evidence>
<evidence type="ECO:0000256" key="4">
    <source>
        <dbReference type="RuleBase" id="RU003718"/>
    </source>
</evidence>
<gene>
    <name evidence="6" type="ORF">VNO77_17699</name>
</gene>
<dbReference type="CDD" id="cd03784">
    <property type="entry name" value="GT1_Gtf-like"/>
    <property type="match status" value="1"/>
</dbReference>
<evidence type="ECO:0000256" key="2">
    <source>
        <dbReference type="ARBA" id="ARBA00022676"/>
    </source>
</evidence>
<evidence type="ECO:0000256" key="5">
    <source>
        <dbReference type="RuleBase" id="RU362057"/>
    </source>
</evidence>
<dbReference type="Pfam" id="PF00201">
    <property type="entry name" value="UDPGT"/>
    <property type="match status" value="1"/>
</dbReference>
<keyword evidence="7" id="KW-1185">Reference proteome</keyword>
<dbReference type="Gene3D" id="3.40.50.2000">
    <property type="entry name" value="Glycogen Phosphorylase B"/>
    <property type="match status" value="2"/>
</dbReference>
<dbReference type="FunFam" id="3.40.50.2000:FF:000047">
    <property type="entry name" value="Glycosyltransferase"/>
    <property type="match status" value="1"/>
</dbReference>
<accession>A0AAN9LJJ1</accession>
<dbReference type="PANTHER" id="PTHR48047">
    <property type="entry name" value="GLYCOSYLTRANSFERASE"/>
    <property type="match status" value="1"/>
</dbReference>
<evidence type="ECO:0000313" key="7">
    <source>
        <dbReference type="Proteomes" id="UP001367508"/>
    </source>
</evidence>
<evidence type="ECO:0000313" key="6">
    <source>
        <dbReference type="EMBL" id="KAK7337139.1"/>
    </source>
</evidence>
<dbReference type="EC" id="2.4.1.-" evidence="5"/>
<reference evidence="6 7" key="1">
    <citation type="submission" date="2024-01" db="EMBL/GenBank/DDBJ databases">
        <title>The genomes of 5 underutilized Papilionoideae crops provide insights into root nodulation and disease resistanc.</title>
        <authorList>
            <person name="Jiang F."/>
        </authorList>
    </citation>
    <scope>NUCLEOTIDE SEQUENCE [LARGE SCALE GENOMIC DNA]</scope>
    <source>
        <strain evidence="6">LVBAO_FW01</strain>
        <tissue evidence="6">Leaves</tissue>
    </source>
</reference>
<evidence type="ECO:0000256" key="3">
    <source>
        <dbReference type="ARBA" id="ARBA00022679"/>
    </source>
</evidence>
<dbReference type="InterPro" id="IPR002213">
    <property type="entry name" value="UDP_glucos_trans"/>
</dbReference>
<dbReference type="PANTHER" id="PTHR48047:SF229">
    <property type="entry name" value="UDP-GLYCOSYLTRANSFERASE 73C3-RELATED"/>
    <property type="match status" value="1"/>
</dbReference>
<proteinExistence type="inferred from homology"/>
<dbReference type="SUPFAM" id="SSF53756">
    <property type="entry name" value="UDP-Glycosyltransferase/glycogen phosphorylase"/>
    <property type="match status" value="1"/>
</dbReference>
<name>A0AAN9LJJ1_CANGL</name>
<dbReference type="Proteomes" id="UP001367508">
    <property type="component" value="Unassembled WGS sequence"/>
</dbReference>
<comment type="caution">
    <text evidence="6">The sequence shown here is derived from an EMBL/GenBank/DDBJ whole genome shotgun (WGS) entry which is preliminary data.</text>
</comment>
<keyword evidence="3 4" id="KW-0808">Transferase</keyword>
<dbReference type="InterPro" id="IPR035595">
    <property type="entry name" value="UDP_glycos_trans_CS"/>
</dbReference>
<protein>
    <recommendedName>
        <fullName evidence="5">Glycosyltransferase</fullName>
        <ecNumber evidence="5">2.4.1.-</ecNumber>
    </recommendedName>
</protein>
<dbReference type="PROSITE" id="PS00375">
    <property type="entry name" value="UDPGT"/>
    <property type="match status" value="1"/>
</dbReference>
<organism evidence="6 7">
    <name type="scientific">Canavalia gladiata</name>
    <name type="common">Sword bean</name>
    <name type="synonym">Dolichos gladiatus</name>
    <dbReference type="NCBI Taxonomy" id="3824"/>
    <lineage>
        <taxon>Eukaryota</taxon>
        <taxon>Viridiplantae</taxon>
        <taxon>Streptophyta</taxon>
        <taxon>Embryophyta</taxon>
        <taxon>Tracheophyta</taxon>
        <taxon>Spermatophyta</taxon>
        <taxon>Magnoliopsida</taxon>
        <taxon>eudicotyledons</taxon>
        <taxon>Gunneridae</taxon>
        <taxon>Pentapetalae</taxon>
        <taxon>rosids</taxon>
        <taxon>fabids</taxon>
        <taxon>Fabales</taxon>
        <taxon>Fabaceae</taxon>
        <taxon>Papilionoideae</taxon>
        <taxon>50 kb inversion clade</taxon>
        <taxon>NPAAA clade</taxon>
        <taxon>indigoferoid/millettioid clade</taxon>
        <taxon>Phaseoleae</taxon>
        <taxon>Canavalia</taxon>
    </lineage>
</organism>
<dbReference type="FunFam" id="3.40.50.2000:FF:000071">
    <property type="entry name" value="Glycosyltransferase"/>
    <property type="match status" value="1"/>
</dbReference>